<gene>
    <name evidence="5" type="ORF">N864_21355</name>
</gene>
<name>W9GJU4_9MICO</name>
<comment type="similarity">
    <text evidence="1">Belongs to the bacterial solute-binding protein 1 family.</text>
</comment>
<sequence length="429" mass="45037">MVATLAAVATASGLALSACSSGTGSGPPVLTWYINPDGGGSDPTKGGQAQLAKECTDTAQGRYSIKIQLLPNSASDQRQQLLRRLAAKDSGTDLMSMDPVFVAEFAQAGFLDPVPQGDADGFTRNAVKPSVEASTWKGKLVAAPMWANTQLLWYRKSVAKAAGLDMSQPVTWDQLIQAAKSQQKTIGVQAKRYEGYMVWINALIAGAGGQIIENPGASADQLKFGLASSAGQKAAAVIQQVAQSGVAGPAMSSTDETAALDLFSNDATSGFLVNWPYVWAALPGNKVSFIDDVGWARYPQTVQGEPSKPPFGGIELGVNAASQHKAEAWDAIKCITTPAHQKLYMLGTGNPAADKSVYDDAAIKKQFPMADLIRESLDAAAPRPLTQYYGDVSSAIQREFSPPSSVNPSSTPKQAADLITAVLKGDALL</sequence>
<dbReference type="SUPFAM" id="SSF53850">
    <property type="entry name" value="Periplasmic binding protein-like II"/>
    <property type="match status" value="1"/>
</dbReference>
<dbReference type="PATRIC" id="fig|584657.3.peg.2675"/>
<dbReference type="Proteomes" id="UP000019494">
    <property type="component" value="Unassembled WGS sequence"/>
</dbReference>
<organism evidence="5 6">
    <name type="scientific">Intrasporangium chromatireducens Q5-1</name>
    <dbReference type="NCBI Taxonomy" id="584657"/>
    <lineage>
        <taxon>Bacteria</taxon>
        <taxon>Bacillati</taxon>
        <taxon>Actinomycetota</taxon>
        <taxon>Actinomycetes</taxon>
        <taxon>Micrococcales</taxon>
        <taxon>Intrasporangiaceae</taxon>
        <taxon>Intrasporangium</taxon>
    </lineage>
</organism>
<accession>W9GJU4</accession>
<dbReference type="OrthoDB" id="3495561at2"/>
<dbReference type="GO" id="GO:0042956">
    <property type="term" value="P:maltodextrin transmembrane transport"/>
    <property type="evidence" value="ECO:0007669"/>
    <property type="project" value="TreeGrafter"/>
</dbReference>
<keyword evidence="6" id="KW-1185">Reference proteome</keyword>
<dbReference type="PANTHER" id="PTHR30061">
    <property type="entry name" value="MALTOSE-BINDING PERIPLASMIC PROTEIN"/>
    <property type="match status" value="1"/>
</dbReference>
<dbReference type="Gene3D" id="3.40.190.10">
    <property type="entry name" value="Periplasmic binding protein-like II"/>
    <property type="match status" value="2"/>
</dbReference>
<evidence type="ECO:0000313" key="5">
    <source>
        <dbReference type="EMBL" id="EWT05427.1"/>
    </source>
</evidence>
<comment type="caution">
    <text evidence="5">The sequence shown here is derived from an EMBL/GenBank/DDBJ whole genome shotgun (WGS) entry which is preliminary data.</text>
</comment>
<dbReference type="EMBL" id="AWQS01000114">
    <property type="protein sequence ID" value="EWT05427.1"/>
    <property type="molecule type" value="Genomic_DNA"/>
</dbReference>
<dbReference type="GO" id="GO:0055052">
    <property type="term" value="C:ATP-binding cassette (ABC) transporter complex, substrate-binding subunit-containing"/>
    <property type="evidence" value="ECO:0007669"/>
    <property type="project" value="TreeGrafter"/>
</dbReference>
<feature type="chain" id="PRO_5039594493" evidence="4">
    <location>
        <begin position="18"/>
        <end position="429"/>
    </location>
</feature>
<evidence type="ECO:0000256" key="4">
    <source>
        <dbReference type="SAM" id="SignalP"/>
    </source>
</evidence>
<dbReference type="GO" id="GO:1901982">
    <property type="term" value="F:maltose binding"/>
    <property type="evidence" value="ECO:0007669"/>
    <property type="project" value="TreeGrafter"/>
</dbReference>
<reference evidence="6" key="1">
    <citation type="submission" date="2013-08" db="EMBL/GenBank/DDBJ databases">
        <title>Intrasporangium oryzae NRRL B-24470.</title>
        <authorList>
            <person name="Liu H."/>
            <person name="Wang G."/>
        </authorList>
    </citation>
    <scope>NUCLEOTIDE SEQUENCE [LARGE SCALE GENOMIC DNA]</scope>
    <source>
        <strain evidence="6">Q5-1</strain>
    </source>
</reference>
<keyword evidence="2" id="KW-0813">Transport</keyword>
<dbReference type="Pfam" id="PF01547">
    <property type="entry name" value="SBP_bac_1"/>
    <property type="match status" value="1"/>
</dbReference>
<evidence type="ECO:0000256" key="3">
    <source>
        <dbReference type="ARBA" id="ARBA00022729"/>
    </source>
</evidence>
<evidence type="ECO:0000313" key="6">
    <source>
        <dbReference type="Proteomes" id="UP000019494"/>
    </source>
</evidence>
<proteinExistence type="inferred from homology"/>
<feature type="signal peptide" evidence="4">
    <location>
        <begin position="1"/>
        <end position="17"/>
    </location>
</feature>
<dbReference type="InterPro" id="IPR006059">
    <property type="entry name" value="SBP"/>
</dbReference>
<keyword evidence="3 4" id="KW-0732">Signal</keyword>
<protein>
    <submittedName>
        <fullName evidence="5">ABC transporter substrate-binding protein</fullName>
    </submittedName>
</protein>
<evidence type="ECO:0000256" key="1">
    <source>
        <dbReference type="ARBA" id="ARBA00008520"/>
    </source>
</evidence>
<dbReference type="AlphaFoldDB" id="W9GJU4"/>
<evidence type="ECO:0000256" key="2">
    <source>
        <dbReference type="ARBA" id="ARBA00022448"/>
    </source>
</evidence>
<dbReference type="GO" id="GO:0015768">
    <property type="term" value="P:maltose transport"/>
    <property type="evidence" value="ECO:0007669"/>
    <property type="project" value="TreeGrafter"/>
</dbReference>
<dbReference type="PANTHER" id="PTHR30061:SF50">
    <property type="entry name" value="MALTOSE_MALTODEXTRIN-BINDING PERIPLASMIC PROTEIN"/>
    <property type="match status" value="1"/>
</dbReference>